<evidence type="ECO:0000313" key="3">
    <source>
        <dbReference type="Proteomes" id="UP000238218"/>
    </source>
</evidence>
<proteinExistence type="predicted"/>
<name>A0ABX5F8V6_9CHRO</name>
<gene>
    <name evidence="2" type="ORF">C7B81_11165</name>
</gene>
<dbReference type="EMBL" id="PVWP01000007">
    <property type="protein sequence ID" value="PSB36974.1"/>
    <property type="molecule type" value="Genomic_DNA"/>
</dbReference>
<dbReference type="InterPro" id="IPR003615">
    <property type="entry name" value="HNH_nuc"/>
</dbReference>
<evidence type="ECO:0000259" key="1">
    <source>
        <dbReference type="Pfam" id="PF13391"/>
    </source>
</evidence>
<dbReference type="Proteomes" id="UP000238218">
    <property type="component" value="Unassembled WGS sequence"/>
</dbReference>
<organism evidence="2 3">
    <name type="scientific">Aphanothece cf. minutissima CCALA 015</name>
    <dbReference type="NCBI Taxonomy" id="2107695"/>
    <lineage>
        <taxon>Bacteria</taxon>
        <taxon>Bacillati</taxon>
        <taxon>Cyanobacteriota</taxon>
        <taxon>Cyanophyceae</taxon>
        <taxon>Oscillatoriophycideae</taxon>
        <taxon>Chroococcales</taxon>
        <taxon>Aphanothecaceae</taxon>
        <taxon>Aphanothece</taxon>
    </lineage>
</organism>
<keyword evidence="2" id="KW-0378">Hydrolase</keyword>
<feature type="domain" description="HNH nuclease" evidence="1">
    <location>
        <begin position="214"/>
        <end position="266"/>
    </location>
</feature>
<accession>A0ABX5F8V6</accession>
<reference evidence="2 3" key="1">
    <citation type="submission" date="2018-03" db="EMBL/GenBank/DDBJ databases">
        <title>The ancient ancestry and fast evolution of plastids.</title>
        <authorList>
            <person name="Moore K.R."/>
            <person name="Magnabosco C."/>
            <person name="Momper L."/>
            <person name="Gold D.A."/>
            <person name="Bosak T."/>
            <person name="Fournier G.P."/>
        </authorList>
    </citation>
    <scope>NUCLEOTIDE SEQUENCE [LARGE SCALE GENOMIC DNA]</scope>
    <source>
        <strain evidence="2 3">CCALA 015</strain>
    </source>
</reference>
<dbReference type="GO" id="GO:0004519">
    <property type="term" value="F:endonuclease activity"/>
    <property type="evidence" value="ECO:0007669"/>
    <property type="project" value="UniProtKB-KW"/>
</dbReference>
<keyword evidence="3" id="KW-1185">Reference proteome</keyword>
<keyword evidence="2" id="KW-0540">Nuclease</keyword>
<evidence type="ECO:0000313" key="2">
    <source>
        <dbReference type="EMBL" id="PSB36974.1"/>
    </source>
</evidence>
<comment type="caution">
    <text evidence="2">The sequence shown here is derived from an EMBL/GenBank/DDBJ whole genome shotgun (WGS) entry which is preliminary data.</text>
</comment>
<keyword evidence="2" id="KW-0255">Endonuclease</keyword>
<dbReference type="RefSeq" id="WP_106221744.1">
    <property type="nucleotide sequence ID" value="NZ_PVWP01000007.1"/>
</dbReference>
<dbReference type="Pfam" id="PF13391">
    <property type="entry name" value="HNH_2"/>
    <property type="match status" value="1"/>
</dbReference>
<sequence>MPSYWWVNHKQTYRQETDGGYIWSPKANANGARNVSYDNLTRCQRGDVVFSYANGRISQLGLVDTAAITATKPPEFGSAGENWSQEGWLVRVNWQPLREALVPQTFFELLQPLLPERHSPISTSTGKGLQGVYLAGLSETLGLLLVKLIEDHADPAVRVHLVVLAEEGDYTAALLDDMQRLREVPSSTERDALTKARLGQGLFRHRVAELEPACRVTGLSRQEFLVASHIKPWRSCDNSERLSGSNGLLLSPHVDKLFDRHWISFDVGGQLIWEHEAAGEALRCWGIEGANLIRPFNREQEQFLSAHRGALRR</sequence>
<protein>
    <submittedName>
        <fullName evidence="2">HNH endonuclease</fullName>
    </submittedName>
</protein>